<dbReference type="GO" id="GO:0052150">
    <property type="term" value="P:symbiont-mediated perturbation of host apoptosis"/>
    <property type="evidence" value="ECO:0007669"/>
    <property type="project" value="UniProtKB-KW"/>
</dbReference>
<keyword evidence="15 16" id="KW-1119">Modulation of host cell apoptosis by virus</keyword>
<comment type="caution">
    <text evidence="16">Lacks conserved residue(s) required for the propagation of feature annotation.</text>
</comment>
<evidence type="ECO:0000256" key="12">
    <source>
        <dbReference type="ARBA" id="ARBA00023163"/>
    </source>
</evidence>
<evidence type="ECO:0000256" key="15">
    <source>
        <dbReference type="ARBA" id="ARBA00023323"/>
    </source>
</evidence>
<evidence type="ECO:0000313" key="19">
    <source>
        <dbReference type="EMBL" id="ALT55082.1"/>
    </source>
</evidence>
<proteinExistence type="inferred from homology"/>
<dbReference type="GO" id="GO:0052170">
    <property type="term" value="P:symbiont-mediated suppression of host innate immune response"/>
    <property type="evidence" value="ECO:0007669"/>
    <property type="project" value="UniProtKB-KW"/>
</dbReference>
<keyword evidence="10 16" id="KW-0238">DNA-binding</keyword>
<dbReference type="Proteomes" id="UP000118560">
    <property type="component" value="Genome"/>
</dbReference>
<sequence length="150" mass="17463">MPGPPYPKNIFVLCKDCDVDLEDLRLTCIYCTKELTTSEVLSFALKELDIVWQWQLPHGVCAPCLSRAAKTRELRHWNYSSYGTTVEQETNTPLAQLYMRCYICCKPLCSQEKDYMVYFKERFHKISGEWTGKCCNCRVICTAARRPSRI</sequence>
<evidence type="ECO:0000256" key="13">
    <source>
        <dbReference type="ARBA" id="ARBA00023200"/>
    </source>
</evidence>
<evidence type="ECO:0000256" key="3">
    <source>
        <dbReference type="ARBA" id="ARBA00022562"/>
    </source>
</evidence>
<dbReference type="GO" id="GO:0042025">
    <property type="term" value="C:host cell nucleus"/>
    <property type="evidence" value="ECO:0007669"/>
    <property type="project" value="UniProtKB-SubCell"/>
</dbReference>
<dbReference type="EMBL" id="KU298945">
    <property type="protein sequence ID" value="ALT55090.1"/>
    <property type="molecule type" value="Genomic_DNA"/>
</dbReference>
<evidence type="ECO:0000256" key="6">
    <source>
        <dbReference type="ARBA" id="ARBA00022723"/>
    </source>
</evidence>
<organism evidence="18 23">
    <name type="scientific">human papillomavirus 89</name>
    <dbReference type="NCBI Taxonomy" id="202250"/>
    <lineage>
        <taxon>Viruses</taxon>
        <taxon>Monodnaviria</taxon>
        <taxon>Shotokuvirae</taxon>
        <taxon>Cossaviricota</taxon>
        <taxon>Papovaviricetes</taxon>
        <taxon>Zurhausenvirales</taxon>
        <taxon>Papillomaviridae</taxon>
        <taxon>Firstpapillomavirinae</taxon>
        <taxon>Alphapapillomavirus</taxon>
        <taxon>Alphapapillomavirus 3</taxon>
    </lineage>
</organism>
<keyword evidence="12 16" id="KW-0804">Transcription</keyword>
<evidence type="ECO:0000256" key="7">
    <source>
        <dbReference type="ARBA" id="ARBA00022771"/>
    </source>
</evidence>
<evidence type="ECO:0000313" key="20">
    <source>
        <dbReference type="EMBL" id="ALT55090.1"/>
    </source>
</evidence>
<dbReference type="HAMAP" id="MF_04006">
    <property type="entry name" value="HPV_E6"/>
    <property type="match status" value="1"/>
</dbReference>
<dbReference type="Pfam" id="PF00518">
    <property type="entry name" value="E6"/>
    <property type="match status" value="1"/>
</dbReference>
<dbReference type="EMBL" id="LR861984">
    <property type="protein sequence ID" value="CAD1813908.1"/>
    <property type="molecule type" value="Genomic_DNA"/>
</dbReference>
<keyword evidence="14 16" id="KW-0899">Viral immunoevasion</keyword>
<keyword evidence="9 16" id="KW-0805">Transcription regulation</keyword>
<protein>
    <recommendedName>
        <fullName evidence="16 17">Protein E6</fullName>
    </recommendedName>
</protein>
<evidence type="ECO:0000313" key="23">
    <source>
        <dbReference type="Proteomes" id="UP000118560"/>
    </source>
</evidence>
<evidence type="ECO:0000256" key="9">
    <source>
        <dbReference type="ARBA" id="ARBA00023015"/>
    </source>
</evidence>
<feature type="zinc finger region" evidence="16">
    <location>
        <begin position="28"/>
        <end position="64"/>
    </location>
</feature>
<comment type="function">
    <text evidence="16">Plays a major role in the induction and maintenance of cellular transformation. E6 associates with host UBE3A/E6-AP ubiquitin-protein ligase and modulates its activity. Sequesters tumor suppressor TP53 in the host cytoplasm and modulates its activity by interacting with host EP300 that results in the reduction of TP53 acetylation and activation. In turn, apoptosis induced by DNA damage is inhibited. E6 protects also host keratinocytes from apoptosis by mediating the degradation of host BAK1. May also inhibit host immune response.</text>
</comment>
<evidence type="ECO:0000313" key="18">
    <source>
        <dbReference type="EMBL" id="ALT55074.1"/>
    </source>
</evidence>
<dbReference type="GO" id="GO:0030430">
    <property type="term" value="C:host cell cytoplasm"/>
    <property type="evidence" value="ECO:0007669"/>
    <property type="project" value="UniProtKB-SubCell"/>
</dbReference>
<evidence type="ECO:0000256" key="17">
    <source>
        <dbReference type="RuleBase" id="RU363123"/>
    </source>
</evidence>
<gene>
    <name evidence="16" type="primary">E6</name>
</gene>
<dbReference type="SUPFAM" id="SSF161229">
    <property type="entry name" value="E6 C-terminal domain-like"/>
    <property type="match status" value="2"/>
</dbReference>
<evidence type="ECO:0000256" key="2">
    <source>
        <dbReference type="ARBA" id="ARBA00022518"/>
    </source>
</evidence>
<comment type="subunit">
    <text evidence="16">Forms homodimers. Interacts with ubiquitin-protein ligase UBE3A/E6-AP; this interaction stimulates UBE3A ubiquitin activity. Interacts with host TP53 and EP300; this interaction inhibits TP53 activity.</text>
</comment>
<keyword evidence="7 16" id="KW-0863">Zinc-finger</keyword>
<dbReference type="EMBL" id="KU298944">
    <property type="protein sequence ID" value="ALT55082.1"/>
    <property type="molecule type" value="Genomic_DNA"/>
</dbReference>
<feature type="zinc finger region" evidence="16">
    <location>
        <begin position="101"/>
        <end position="137"/>
    </location>
</feature>
<dbReference type="GO" id="GO:0008270">
    <property type="term" value="F:zinc ion binding"/>
    <property type="evidence" value="ECO:0007669"/>
    <property type="project" value="UniProtKB-KW"/>
</dbReference>
<keyword evidence="8 16" id="KW-0862">Zinc</keyword>
<evidence type="ECO:0000256" key="16">
    <source>
        <dbReference type="HAMAP-Rule" id="MF_04006"/>
    </source>
</evidence>
<dbReference type="GO" id="GO:0006355">
    <property type="term" value="P:regulation of DNA-templated transcription"/>
    <property type="evidence" value="ECO:0007669"/>
    <property type="project" value="UniProtKB-UniRule"/>
</dbReference>
<name>A0A159DV53_9PAPI</name>
<evidence type="ECO:0000256" key="8">
    <source>
        <dbReference type="ARBA" id="ARBA00022833"/>
    </source>
</evidence>
<comment type="similarity">
    <text evidence="1 17">Belongs to the papillomaviridae E6 protein family.</text>
</comment>
<dbReference type="GO" id="GO:0039648">
    <property type="term" value="P:symbiont-mediated perturbation of host ubiquitin-like protein modification"/>
    <property type="evidence" value="ECO:0007669"/>
    <property type="project" value="UniProtKB-UniRule"/>
</dbReference>
<keyword evidence="13 16" id="KW-1035">Host cytoplasm</keyword>
<keyword evidence="11 16" id="KW-0010">Activator</keyword>
<evidence type="ECO:0000313" key="22">
    <source>
        <dbReference type="Proteomes" id="UP000108796"/>
    </source>
</evidence>
<evidence type="ECO:0000313" key="21">
    <source>
        <dbReference type="EMBL" id="CAD1813908.1"/>
    </source>
</evidence>
<keyword evidence="3 16" id="KW-1048">Host nucleus</keyword>
<dbReference type="GO" id="GO:0003677">
    <property type="term" value="F:DNA binding"/>
    <property type="evidence" value="ECO:0007669"/>
    <property type="project" value="UniProtKB-UniRule"/>
</dbReference>
<keyword evidence="6 16" id="KW-0479">Metal-binding</keyword>
<dbReference type="Gene3D" id="3.30.240.40">
    <property type="entry name" value="E6 early regulatory protein"/>
    <property type="match status" value="2"/>
</dbReference>
<evidence type="ECO:0000256" key="1">
    <source>
        <dbReference type="ARBA" id="ARBA00006346"/>
    </source>
</evidence>
<dbReference type="Proteomes" id="UP000108796">
    <property type="component" value="Genome"/>
</dbReference>
<dbReference type="InterPro" id="IPR001334">
    <property type="entry name" value="E6"/>
</dbReference>
<evidence type="ECO:0000256" key="11">
    <source>
        <dbReference type="ARBA" id="ARBA00023159"/>
    </source>
</evidence>
<comment type="miscellaneous">
    <text evidence="16">Belongs to the low risk human alphapapillomavirus family. The cancer-causing human papillomavirus E6 protein has a unique carboxy terminal PDZ domain containing substrate but low risk E6s do not possess this domain.</text>
</comment>
<evidence type="ECO:0000256" key="14">
    <source>
        <dbReference type="ARBA" id="ARBA00023280"/>
    </source>
</evidence>
<accession>A0A159DV53</accession>
<comment type="subcellular location">
    <subcellularLocation>
        <location evidence="16 17">Host cytoplasm</location>
    </subcellularLocation>
    <subcellularLocation>
        <location evidence="16 17">Host nucleus</location>
    </subcellularLocation>
</comment>
<dbReference type="GO" id="GO:0039502">
    <property type="term" value="P:symbiont-mediated suppression of host type I interferon-mediated signaling pathway"/>
    <property type="evidence" value="ECO:0007669"/>
    <property type="project" value="UniProtKB-UniRule"/>
</dbReference>
<evidence type="ECO:0000256" key="10">
    <source>
        <dbReference type="ARBA" id="ARBA00023125"/>
    </source>
</evidence>
<dbReference type="EMBL" id="KU298943">
    <property type="protein sequence ID" value="ALT55074.1"/>
    <property type="molecule type" value="Genomic_DNA"/>
</dbReference>
<reference evidence="22 23" key="1">
    <citation type="journal article" date="2016" name="Virology">
        <title>Identification of novel human papillomavirus lineages and sublineages in HIV/HPV-coinfected pregnant women by next-generation sequencing.</title>
        <authorList>
            <person name="Siqueira J.D."/>
            <person name="Alves B.M."/>
            <person name="Prellwitz I.M."/>
            <person name="Furtado C."/>
            <person name="Meyrelles A.R."/>
            <person name="Machado E.S."/>
            <person name="Seuanez H.N."/>
            <person name="Soares M.A."/>
            <person name="Soares E.A."/>
        </authorList>
    </citation>
    <scope>NUCLEOTIDE SEQUENCE [LARGE SCALE GENOMIC DNA]</scope>
    <source>
        <strain evidence="18">65A.89</strain>
        <strain evidence="19">65B.89</strain>
        <strain evidence="20">65C.89</strain>
    </source>
</reference>
<dbReference type="GO" id="GO:0006351">
    <property type="term" value="P:DNA-templated transcription"/>
    <property type="evidence" value="ECO:0007669"/>
    <property type="project" value="UniProtKB-UniRule"/>
</dbReference>
<keyword evidence="4 16" id="KW-0945">Host-virus interaction</keyword>
<keyword evidence="5 16" id="KW-1090">Inhibition of host innate immune response by virus</keyword>
<evidence type="ECO:0000256" key="4">
    <source>
        <dbReference type="ARBA" id="ARBA00022581"/>
    </source>
</evidence>
<dbReference type="InterPro" id="IPR038575">
    <property type="entry name" value="E6_sf"/>
</dbReference>
<evidence type="ECO:0000256" key="5">
    <source>
        <dbReference type="ARBA" id="ARBA00022632"/>
    </source>
</evidence>
<keyword evidence="2 16" id="KW-0244">Early protein</keyword>
<reference evidence="21" key="2">
    <citation type="submission" date="2020-07" db="EMBL/GenBank/DDBJ databases">
        <authorList>
            <person name="Wienecke-Baldacchino K A."/>
        </authorList>
    </citation>
    <scope>NUCLEOTIDE SEQUENCE</scope>
    <source>
        <strain evidence="21">LNS6249536_HPV89</strain>
    </source>
</reference>
<dbReference type="Proteomes" id="UP000160722">
    <property type="component" value="Genome"/>
</dbReference>